<dbReference type="SUPFAM" id="SSF88723">
    <property type="entry name" value="PIN domain-like"/>
    <property type="match status" value="1"/>
</dbReference>
<organism evidence="10 11">
    <name type="scientific">Iodobacter violaceini</name>
    <dbReference type="NCBI Taxonomy" id="3044271"/>
    <lineage>
        <taxon>Bacteria</taxon>
        <taxon>Pseudomonadati</taxon>
        <taxon>Pseudomonadota</taxon>
        <taxon>Betaproteobacteria</taxon>
        <taxon>Neisseriales</taxon>
        <taxon>Chitinibacteraceae</taxon>
        <taxon>Iodobacter</taxon>
    </lineage>
</organism>
<evidence type="ECO:0000256" key="5">
    <source>
        <dbReference type="ARBA" id="ARBA00022801"/>
    </source>
</evidence>
<evidence type="ECO:0000256" key="7">
    <source>
        <dbReference type="ARBA" id="ARBA00038093"/>
    </source>
</evidence>
<comment type="similarity">
    <text evidence="7 8">Belongs to the PINc/VapC protein family.</text>
</comment>
<comment type="function">
    <text evidence="8">Toxic component of a toxin-antitoxin (TA) system. An RNase.</text>
</comment>
<evidence type="ECO:0000256" key="3">
    <source>
        <dbReference type="ARBA" id="ARBA00022722"/>
    </source>
</evidence>
<comment type="cofactor">
    <cofactor evidence="1 8">
        <name>Mg(2+)</name>
        <dbReference type="ChEBI" id="CHEBI:18420"/>
    </cofactor>
</comment>
<keyword evidence="3 8" id="KW-0540">Nuclease</keyword>
<accession>A0ABX0KSR9</accession>
<dbReference type="InterPro" id="IPR050556">
    <property type="entry name" value="Type_II_TA_system_RNase"/>
</dbReference>
<comment type="caution">
    <text evidence="10">The sequence shown here is derived from an EMBL/GenBank/DDBJ whole genome shotgun (WGS) entry which is preliminary data.</text>
</comment>
<feature type="domain" description="PIN" evidence="9">
    <location>
        <begin position="5"/>
        <end position="106"/>
    </location>
</feature>
<evidence type="ECO:0000256" key="2">
    <source>
        <dbReference type="ARBA" id="ARBA00022649"/>
    </source>
</evidence>
<keyword evidence="5 8" id="KW-0378">Hydrolase</keyword>
<protein>
    <recommendedName>
        <fullName evidence="8">Ribonuclease VapC</fullName>
        <shortName evidence="8">RNase VapC</shortName>
        <ecNumber evidence="8">3.1.-.-</ecNumber>
    </recommendedName>
    <alternativeName>
        <fullName evidence="8">Toxin VapC</fullName>
    </alternativeName>
</protein>
<dbReference type="Proteomes" id="UP000712570">
    <property type="component" value="Unassembled WGS sequence"/>
</dbReference>
<dbReference type="HAMAP" id="MF_00265">
    <property type="entry name" value="VapC_Nob1"/>
    <property type="match status" value="1"/>
</dbReference>
<proteinExistence type="inferred from homology"/>
<evidence type="ECO:0000313" key="10">
    <source>
        <dbReference type="EMBL" id="NHQ86769.1"/>
    </source>
</evidence>
<evidence type="ECO:0000256" key="6">
    <source>
        <dbReference type="ARBA" id="ARBA00022842"/>
    </source>
</evidence>
<dbReference type="Pfam" id="PF01850">
    <property type="entry name" value="PIN"/>
    <property type="match status" value="1"/>
</dbReference>
<dbReference type="Gene3D" id="3.40.50.1010">
    <property type="entry name" value="5'-nuclease"/>
    <property type="match status" value="1"/>
</dbReference>
<evidence type="ECO:0000259" key="9">
    <source>
        <dbReference type="Pfam" id="PF01850"/>
    </source>
</evidence>
<dbReference type="EMBL" id="JAAOLX010000005">
    <property type="protein sequence ID" value="NHQ86769.1"/>
    <property type="molecule type" value="Genomic_DNA"/>
</dbReference>
<evidence type="ECO:0000256" key="4">
    <source>
        <dbReference type="ARBA" id="ARBA00022723"/>
    </source>
</evidence>
<dbReference type="PANTHER" id="PTHR33653:SF1">
    <property type="entry name" value="RIBONUCLEASE VAPC2"/>
    <property type="match status" value="1"/>
</dbReference>
<dbReference type="CDD" id="cd18737">
    <property type="entry name" value="PIN_VapC4-5_FitB-like"/>
    <property type="match status" value="1"/>
</dbReference>
<sequence>MVKALFDTNILIDYLNGHEEARNELSRYTEVAISMITWMEVMAGATDLDRLETESFLQSFELLPVDMHVARRAVEIRQAKRVKLPDAIIWATAQENNLLLVTRNPKDFHADEPGVRIPYQLQVNH</sequence>
<dbReference type="PANTHER" id="PTHR33653">
    <property type="entry name" value="RIBONUCLEASE VAPC2"/>
    <property type="match status" value="1"/>
</dbReference>
<name>A0ABX0KSR9_9NEIS</name>
<keyword evidence="11" id="KW-1185">Reference proteome</keyword>
<dbReference type="RefSeq" id="WP_166826110.1">
    <property type="nucleotide sequence ID" value="NZ_JAAOLX010000005.1"/>
</dbReference>
<dbReference type="InterPro" id="IPR029060">
    <property type="entry name" value="PIN-like_dom_sf"/>
</dbReference>
<gene>
    <name evidence="8" type="primary">vapC</name>
    <name evidence="10" type="ORF">HA050_11635</name>
</gene>
<keyword evidence="4 8" id="KW-0479">Metal-binding</keyword>
<evidence type="ECO:0000256" key="1">
    <source>
        <dbReference type="ARBA" id="ARBA00001946"/>
    </source>
</evidence>
<evidence type="ECO:0000256" key="8">
    <source>
        <dbReference type="HAMAP-Rule" id="MF_00265"/>
    </source>
</evidence>
<dbReference type="EC" id="3.1.-.-" evidence="8"/>
<keyword evidence="2 8" id="KW-1277">Toxin-antitoxin system</keyword>
<keyword evidence="6 8" id="KW-0460">Magnesium</keyword>
<evidence type="ECO:0000313" key="11">
    <source>
        <dbReference type="Proteomes" id="UP000712570"/>
    </source>
</evidence>
<dbReference type="InterPro" id="IPR002716">
    <property type="entry name" value="PIN_dom"/>
</dbReference>
<keyword evidence="8" id="KW-0800">Toxin</keyword>
<dbReference type="InterPro" id="IPR022907">
    <property type="entry name" value="VapC_family"/>
</dbReference>
<feature type="binding site" evidence="8">
    <location>
        <position position="86"/>
    </location>
    <ligand>
        <name>Mg(2+)</name>
        <dbReference type="ChEBI" id="CHEBI:18420"/>
    </ligand>
</feature>
<reference evidence="10 11" key="1">
    <citation type="submission" date="2020-03" db="EMBL/GenBank/DDBJ databases">
        <title>Draft genome sequence of environmentally isolated violet-colored cultures.</title>
        <authorList>
            <person name="Wilson H.S."/>
        </authorList>
    </citation>
    <scope>NUCLEOTIDE SEQUENCE [LARGE SCALE GENOMIC DNA]</scope>
    <source>
        <strain evidence="10 11">HSC-16F04</strain>
    </source>
</reference>
<feature type="binding site" evidence="8">
    <location>
        <position position="7"/>
    </location>
    <ligand>
        <name>Mg(2+)</name>
        <dbReference type="ChEBI" id="CHEBI:18420"/>
    </ligand>
</feature>